<gene>
    <name evidence="1" type="ORF">PS685_05335</name>
</gene>
<dbReference type="Proteomes" id="UP000326437">
    <property type="component" value="Unassembled WGS sequence"/>
</dbReference>
<evidence type="ECO:0000313" key="2">
    <source>
        <dbReference type="Proteomes" id="UP000326437"/>
    </source>
</evidence>
<evidence type="ECO:0000313" key="1">
    <source>
        <dbReference type="EMBL" id="VVN76692.1"/>
    </source>
</evidence>
<organism evidence="1 2">
    <name type="scientific">Pseudomonas fluorescens</name>
    <dbReference type="NCBI Taxonomy" id="294"/>
    <lineage>
        <taxon>Bacteria</taxon>
        <taxon>Pseudomonadati</taxon>
        <taxon>Pseudomonadota</taxon>
        <taxon>Gammaproteobacteria</taxon>
        <taxon>Pseudomonadales</taxon>
        <taxon>Pseudomonadaceae</taxon>
        <taxon>Pseudomonas</taxon>
    </lineage>
</organism>
<protein>
    <submittedName>
        <fullName evidence="1">Uncharacterized protein</fullName>
    </submittedName>
</protein>
<dbReference type="AlphaFoldDB" id="A0A5E7ABK5"/>
<accession>A0A5E7ABK5</accession>
<proteinExistence type="predicted"/>
<name>A0A5E7ABK5_PSEFL</name>
<reference evidence="1 2" key="1">
    <citation type="submission" date="2019-09" db="EMBL/GenBank/DDBJ databases">
        <authorList>
            <person name="Chandra G."/>
            <person name="Truman W A."/>
        </authorList>
    </citation>
    <scope>NUCLEOTIDE SEQUENCE [LARGE SCALE GENOMIC DNA]</scope>
    <source>
        <strain evidence="1">PS685</strain>
    </source>
</reference>
<dbReference type="EMBL" id="CABVHO010000408">
    <property type="protein sequence ID" value="VVN76692.1"/>
    <property type="molecule type" value="Genomic_DNA"/>
</dbReference>
<sequence length="67" mass="7209">MSGAEPWHGSYMPLLLVSSDADGSMPMEPVSIEAWSDRMSPNMFSVTITSNCLGARTSCMAALSTYM</sequence>